<dbReference type="InterPro" id="IPR025110">
    <property type="entry name" value="AMP-bd_C"/>
</dbReference>
<evidence type="ECO:0000259" key="2">
    <source>
        <dbReference type="Pfam" id="PF00501"/>
    </source>
</evidence>
<evidence type="ECO:0000313" key="4">
    <source>
        <dbReference type="EMBL" id="MFI7587989.1"/>
    </source>
</evidence>
<comment type="caution">
    <text evidence="4">The sequence shown here is derived from an EMBL/GenBank/DDBJ whole genome shotgun (WGS) entry which is preliminary data.</text>
</comment>
<proteinExistence type="predicted"/>
<dbReference type="Pfam" id="PF00501">
    <property type="entry name" value="AMP-binding"/>
    <property type="match status" value="1"/>
</dbReference>
<protein>
    <submittedName>
        <fullName evidence="4">O-succinylbenzoate--CoA ligase</fullName>
        <ecNumber evidence="4">6.2.1.26</ecNumber>
    </submittedName>
</protein>
<evidence type="ECO:0000256" key="1">
    <source>
        <dbReference type="SAM" id="MobiDB-lite"/>
    </source>
</evidence>
<dbReference type="PANTHER" id="PTHR43767">
    <property type="entry name" value="LONG-CHAIN-FATTY-ACID--COA LIGASE"/>
    <property type="match status" value="1"/>
</dbReference>
<evidence type="ECO:0000313" key="5">
    <source>
        <dbReference type="Proteomes" id="UP001612915"/>
    </source>
</evidence>
<dbReference type="InterPro" id="IPR000873">
    <property type="entry name" value="AMP-dep_synth/lig_dom"/>
</dbReference>
<dbReference type="RefSeq" id="WP_398280744.1">
    <property type="nucleotide sequence ID" value="NZ_JBITLV010000004.1"/>
</dbReference>
<feature type="domain" description="AMP-dependent synthetase/ligase" evidence="2">
    <location>
        <begin position="45"/>
        <end position="237"/>
    </location>
</feature>
<dbReference type="PANTHER" id="PTHR43767:SF1">
    <property type="entry name" value="NONRIBOSOMAL PEPTIDE SYNTHASE PES1 (EUROFUNG)-RELATED"/>
    <property type="match status" value="1"/>
</dbReference>
<feature type="compositionally biased region" description="Low complexity" evidence="1">
    <location>
        <begin position="51"/>
        <end position="65"/>
    </location>
</feature>
<dbReference type="InterPro" id="IPR050237">
    <property type="entry name" value="ATP-dep_AMP-bd_enzyme"/>
</dbReference>
<gene>
    <name evidence="4" type="primary">menE</name>
    <name evidence="4" type="ORF">ACIB24_13035</name>
</gene>
<dbReference type="Pfam" id="PF13193">
    <property type="entry name" value="AMP-binding_C"/>
    <property type="match status" value="1"/>
</dbReference>
<dbReference type="EC" id="6.2.1.26" evidence="4"/>
<dbReference type="SUPFAM" id="SSF56801">
    <property type="entry name" value="Acetyl-CoA synthetase-like"/>
    <property type="match status" value="1"/>
</dbReference>
<dbReference type="EMBL" id="JBITLV010000004">
    <property type="protein sequence ID" value="MFI7587989.1"/>
    <property type="molecule type" value="Genomic_DNA"/>
</dbReference>
<name>A0ABW8ANP5_9ACTN</name>
<feature type="domain" description="AMP-binding enzyme C-terminal" evidence="3">
    <location>
        <begin position="293"/>
        <end position="369"/>
    </location>
</feature>
<organism evidence="4 5">
    <name type="scientific">Spongisporangium articulatum</name>
    <dbReference type="NCBI Taxonomy" id="3362603"/>
    <lineage>
        <taxon>Bacteria</taxon>
        <taxon>Bacillati</taxon>
        <taxon>Actinomycetota</taxon>
        <taxon>Actinomycetes</taxon>
        <taxon>Kineosporiales</taxon>
        <taxon>Kineosporiaceae</taxon>
        <taxon>Spongisporangium</taxon>
    </lineage>
</organism>
<dbReference type="GO" id="GO:0008756">
    <property type="term" value="F:o-succinylbenzoate-CoA ligase activity"/>
    <property type="evidence" value="ECO:0007669"/>
    <property type="project" value="UniProtKB-EC"/>
</dbReference>
<dbReference type="NCBIfam" id="NF005877">
    <property type="entry name" value="PRK07824.1"/>
    <property type="match status" value="1"/>
</dbReference>
<dbReference type="Gene3D" id="3.30.300.30">
    <property type="match status" value="1"/>
</dbReference>
<dbReference type="InterPro" id="IPR042099">
    <property type="entry name" value="ANL_N_sf"/>
</dbReference>
<reference evidence="4 5" key="1">
    <citation type="submission" date="2024-10" db="EMBL/GenBank/DDBJ databases">
        <title>The Natural Products Discovery Center: Release of the First 8490 Sequenced Strains for Exploring Actinobacteria Biosynthetic Diversity.</title>
        <authorList>
            <person name="Kalkreuter E."/>
            <person name="Kautsar S.A."/>
            <person name="Yang D."/>
            <person name="Bader C.D."/>
            <person name="Teijaro C.N."/>
            <person name="Fluegel L."/>
            <person name="Davis C.M."/>
            <person name="Simpson J.R."/>
            <person name="Lauterbach L."/>
            <person name="Steele A.D."/>
            <person name="Gui C."/>
            <person name="Meng S."/>
            <person name="Li G."/>
            <person name="Viehrig K."/>
            <person name="Ye F."/>
            <person name="Su P."/>
            <person name="Kiefer A.F."/>
            <person name="Nichols A."/>
            <person name="Cepeda A.J."/>
            <person name="Yan W."/>
            <person name="Fan B."/>
            <person name="Jiang Y."/>
            <person name="Adhikari A."/>
            <person name="Zheng C.-J."/>
            <person name="Schuster L."/>
            <person name="Cowan T.M."/>
            <person name="Smanski M.J."/>
            <person name="Chevrette M.G."/>
            <person name="De Carvalho L.P.S."/>
            <person name="Shen B."/>
        </authorList>
    </citation>
    <scope>NUCLEOTIDE SEQUENCE [LARGE SCALE GENOMIC DNA]</scope>
    <source>
        <strain evidence="4 5">NPDC049639</strain>
    </source>
</reference>
<dbReference type="InterPro" id="IPR045851">
    <property type="entry name" value="AMP-bd_C_sf"/>
</dbReference>
<keyword evidence="5" id="KW-1185">Reference proteome</keyword>
<evidence type="ECO:0000259" key="3">
    <source>
        <dbReference type="Pfam" id="PF13193"/>
    </source>
</evidence>
<dbReference type="Proteomes" id="UP001612915">
    <property type="component" value="Unassembled WGS sequence"/>
</dbReference>
<feature type="region of interest" description="Disordered" evidence="1">
    <location>
        <begin position="34"/>
        <end position="65"/>
    </location>
</feature>
<dbReference type="Gene3D" id="3.40.50.12780">
    <property type="entry name" value="N-terminal domain of ligase-like"/>
    <property type="match status" value="1"/>
</dbReference>
<sequence>MTVPVNTRSDVLAAVDHLRAALSGAGPAVRPALAPAPPLALGPADDDPRDPTTVAVSSSGSTGEPKTVLLPASALLASAAATHDRLGGPGHWLLPLPAQHVAGVQVLIRSLVARSTPVVLDPQASFTAEAFAAGTAQLPAGRRYTSLVPTQLGRLLDDTGGRAALRTFDAVLLGGAAAPAPLLERAAAAGVHVVTTYGMSETSGGCVYDGRALDGVRVRLDDDGRVRLSGPTLARGYLGAPAATAAAFVDSLTGREFVTSDQGRWLDDGRLAVVGRLDDVLITGGVNVAPAAVEAVAHRVPGVAEVVVVGVPDATWGQRVVAAVVVEGSIEPDGLLADLRRAVTAELGAPAAPRELVLLNGLPVRGPGKPDRAAVLRIVTERLEKS</sequence>
<accession>A0ABW8ANP5</accession>
<keyword evidence="4" id="KW-0436">Ligase</keyword>